<protein>
    <submittedName>
        <fullName evidence="2">SGNH/GDSL hydrolase family protein</fullName>
    </submittedName>
</protein>
<evidence type="ECO:0000313" key="3">
    <source>
        <dbReference type="Proteomes" id="UP001164305"/>
    </source>
</evidence>
<keyword evidence="2" id="KW-0378">Hydrolase</keyword>
<evidence type="ECO:0000313" key="2">
    <source>
        <dbReference type="EMBL" id="UYG15938.1"/>
    </source>
</evidence>
<dbReference type="InterPro" id="IPR051532">
    <property type="entry name" value="Ester_Hydrolysis_Enzymes"/>
</dbReference>
<dbReference type="PANTHER" id="PTHR30383">
    <property type="entry name" value="THIOESTERASE 1/PROTEASE 1/LYSOPHOSPHOLIPASE L1"/>
    <property type="match status" value="1"/>
</dbReference>
<dbReference type="EMBL" id="CP107020">
    <property type="protein sequence ID" value="UYG15938.1"/>
    <property type="molecule type" value="Genomic_DNA"/>
</dbReference>
<feature type="domain" description="SGNH hydrolase-type esterase" evidence="1">
    <location>
        <begin position="13"/>
        <end position="197"/>
    </location>
</feature>
<dbReference type="Gene3D" id="3.40.50.1110">
    <property type="entry name" value="SGNH hydrolase"/>
    <property type="match status" value="1"/>
</dbReference>
<proteinExistence type="predicted"/>
<sequence length="218" mass="24344">MSEHAPRSRTFLFIGDSVTAGRREEDPEDLGFGYVRLIAEHVAAHEPASRVVNRGRGGDRVRDLAARFTADCLDLDPDVVTIAVGVNDTWRRFDQDDPTDDDDFEADYRFLLDQLSATRPAAPVLLVVPFVTDVDAERAAFHADLDPKVHRLRSLAHEFGATLVDAEKTMHDALADGHTPQTLAPDGIHPTVAGHRLIADAWLDAFRDEEHHQHHHRE</sequence>
<keyword evidence="3" id="KW-1185">Reference proteome</keyword>
<accession>A0ABY6FYC7</accession>
<dbReference type="InterPro" id="IPR036514">
    <property type="entry name" value="SGNH_hydro_sf"/>
</dbReference>
<dbReference type="Proteomes" id="UP001164305">
    <property type="component" value="Chromosome"/>
</dbReference>
<dbReference type="GO" id="GO:0016787">
    <property type="term" value="F:hydrolase activity"/>
    <property type="evidence" value="ECO:0007669"/>
    <property type="project" value="UniProtKB-KW"/>
</dbReference>
<gene>
    <name evidence="2" type="ORF">BRM3_09855</name>
</gene>
<reference evidence="2" key="1">
    <citation type="submission" date="2022-10" db="EMBL/GenBank/DDBJ databases">
        <title>Whole-Genome Sequencing of Brachybacterium huguangmaarense BRM-3, Isolated from Betula schmidtii.</title>
        <authorList>
            <person name="Haam D."/>
        </authorList>
    </citation>
    <scope>NUCLEOTIDE SEQUENCE</scope>
    <source>
        <strain evidence="2">BRM-3</strain>
    </source>
</reference>
<dbReference type="RefSeq" id="WP_263593151.1">
    <property type="nucleotide sequence ID" value="NZ_CP107020.1"/>
</dbReference>
<dbReference type="Pfam" id="PF13472">
    <property type="entry name" value="Lipase_GDSL_2"/>
    <property type="match status" value="1"/>
</dbReference>
<dbReference type="InterPro" id="IPR013830">
    <property type="entry name" value="SGNH_hydro"/>
</dbReference>
<dbReference type="PANTHER" id="PTHR30383:SF5">
    <property type="entry name" value="SGNH HYDROLASE-TYPE ESTERASE DOMAIN-CONTAINING PROTEIN"/>
    <property type="match status" value="1"/>
</dbReference>
<name>A0ABY6FYC7_9MICO</name>
<evidence type="ECO:0000259" key="1">
    <source>
        <dbReference type="Pfam" id="PF13472"/>
    </source>
</evidence>
<organism evidence="2 3">
    <name type="scientific">Brachybacterium huguangmaarense</name>
    <dbReference type="NCBI Taxonomy" id="1652028"/>
    <lineage>
        <taxon>Bacteria</taxon>
        <taxon>Bacillati</taxon>
        <taxon>Actinomycetota</taxon>
        <taxon>Actinomycetes</taxon>
        <taxon>Micrococcales</taxon>
        <taxon>Dermabacteraceae</taxon>
        <taxon>Brachybacterium</taxon>
    </lineage>
</organism>
<dbReference type="CDD" id="cd01834">
    <property type="entry name" value="SGNH_hydrolase_like_2"/>
    <property type="match status" value="1"/>
</dbReference>
<dbReference type="SUPFAM" id="SSF52266">
    <property type="entry name" value="SGNH hydrolase"/>
    <property type="match status" value="1"/>
</dbReference>